<feature type="compositionally biased region" description="Low complexity" evidence="6">
    <location>
        <begin position="102"/>
        <end position="114"/>
    </location>
</feature>
<keyword evidence="2" id="KW-0805">Transcription regulation</keyword>
<evidence type="ECO:0000313" key="10">
    <source>
        <dbReference type="Proteomes" id="UP000827721"/>
    </source>
</evidence>
<feature type="region of interest" description="Disordered" evidence="6">
    <location>
        <begin position="1"/>
        <end position="23"/>
    </location>
</feature>
<keyword evidence="4" id="KW-0804">Transcription</keyword>
<evidence type="ECO:0000313" key="9">
    <source>
        <dbReference type="EMBL" id="KAH7576983.1"/>
    </source>
</evidence>
<dbReference type="InterPro" id="IPR017930">
    <property type="entry name" value="Myb_dom"/>
</dbReference>
<comment type="subcellular location">
    <subcellularLocation>
        <location evidence="1">Nucleus</location>
    </subcellularLocation>
</comment>
<evidence type="ECO:0000259" key="8">
    <source>
        <dbReference type="PROSITE" id="PS51294"/>
    </source>
</evidence>
<reference evidence="9 10" key="1">
    <citation type="submission" date="2021-02" db="EMBL/GenBank/DDBJ databases">
        <title>Plant Genome Project.</title>
        <authorList>
            <person name="Zhang R.-G."/>
        </authorList>
    </citation>
    <scope>NUCLEOTIDE SEQUENCE [LARGE SCALE GENOMIC DNA]</scope>
    <source>
        <tissue evidence="9">Leaves</tissue>
    </source>
</reference>
<keyword evidence="7" id="KW-0812">Transmembrane</keyword>
<sequence>MLAVSPLSSINKDENQGEMESFTIDAKEFPDFSDANLLDSIDFDDLFVGINGGDMLPDLEMDPELLADFSISGGEESEIYTSVSVDKAEDNLKKEDEADKISGSGSALGTSSSSKGEEIVSKREEPGLKLLTSKDHDHKSRKSSAQTKNNSNQGKKKVKVDWTPELHRRFVQAVEQLGVDKAVPSRILELMGIDCLTRHNIASHLQVLPSLSFTFLLLSPLCCFLFLILALIRLRFRSLVPPIFMIWYRVFSRWDYKYRSHRKHLLAREAEAASWSQRRQMYGAAAAGGGGGVGKRDMNPWIAPTIGFPPMTPMHHHPFRPLHVWGHPSMDQSLMHMWAKQVAHSPSPPLPPPPTAPSWAQPRPTLPPTDPSYWHPHQRVANALTPGTPCFPQPLATTRFPAPPVPGIPPHQAMYKVDPGIGVPTAQPGPKPLIDFQPSKESVDAAIGDVLSKPWLPLPLGLKPPSTDSVMVELQRQGIPKIPPTCA</sequence>
<evidence type="ECO:0000256" key="4">
    <source>
        <dbReference type="ARBA" id="ARBA00023163"/>
    </source>
</evidence>
<evidence type="ECO:0000256" key="5">
    <source>
        <dbReference type="ARBA" id="ARBA00023242"/>
    </source>
</evidence>
<feature type="region of interest" description="Disordered" evidence="6">
    <location>
        <begin position="341"/>
        <end position="376"/>
    </location>
</feature>
<dbReference type="PROSITE" id="PS51294">
    <property type="entry name" value="HTH_MYB"/>
    <property type="match status" value="1"/>
</dbReference>
<gene>
    <name evidence="9" type="ORF">JRO89_XS01G0186900</name>
</gene>
<dbReference type="Pfam" id="PF00249">
    <property type="entry name" value="Myb_DNA-binding"/>
    <property type="match status" value="1"/>
</dbReference>
<accession>A0ABQ8IKI5</accession>
<dbReference type="Gene3D" id="1.10.10.60">
    <property type="entry name" value="Homeodomain-like"/>
    <property type="match status" value="1"/>
</dbReference>
<proteinExistence type="predicted"/>
<dbReference type="EMBL" id="JAFEMO010000001">
    <property type="protein sequence ID" value="KAH7576983.1"/>
    <property type="molecule type" value="Genomic_DNA"/>
</dbReference>
<comment type="caution">
    <text evidence="9">The sequence shown here is derived from an EMBL/GenBank/DDBJ whole genome shotgun (WGS) entry which is preliminary data.</text>
</comment>
<feature type="compositionally biased region" description="Basic and acidic residues" evidence="6">
    <location>
        <begin position="115"/>
        <end position="138"/>
    </location>
</feature>
<dbReference type="PANTHER" id="PTHR31312:SF1">
    <property type="entry name" value="TRANSCRIPTION ACTIVATOR GLK1"/>
    <property type="match status" value="1"/>
</dbReference>
<organism evidence="9 10">
    <name type="scientific">Xanthoceras sorbifolium</name>
    <dbReference type="NCBI Taxonomy" id="99658"/>
    <lineage>
        <taxon>Eukaryota</taxon>
        <taxon>Viridiplantae</taxon>
        <taxon>Streptophyta</taxon>
        <taxon>Embryophyta</taxon>
        <taxon>Tracheophyta</taxon>
        <taxon>Spermatophyta</taxon>
        <taxon>Magnoliopsida</taxon>
        <taxon>eudicotyledons</taxon>
        <taxon>Gunneridae</taxon>
        <taxon>Pentapetalae</taxon>
        <taxon>rosids</taxon>
        <taxon>malvids</taxon>
        <taxon>Sapindales</taxon>
        <taxon>Sapindaceae</taxon>
        <taxon>Xanthoceroideae</taxon>
        <taxon>Xanthoceras</taxon>
    </lineage>
</organism>
<feature type="region of interest" description="Disordered" evidence="6">
    <location>
        <begin position="95"/>
        <end position="158"/>
    </location>
</feature>
<keyword evidence="7" id="KW-0472">Membrane</keyword>
<keyword evidence="7" id="KW-1133">Transmembrane helix</keyword>
<evidence type="ECO:0000256" key="2">
    <source>
        <dbReference type="ARBA" id="ARBA00023015"/>
    </source>
</evidence>
<keyword evidence="10" id="KW-1185">Reference proteome</keyword>
<evidence type="ECO:0000256" key="6">
    <source>
        <dbReference type="SAM" id="MobiDB-lite"/>
    </source>
</evidence>
<dbReference type="PANTHER" id="PTHR31312">
    <property type="entry name" value="TRANSCRIPTION ACTIVATOR GLK1"/>
    <property type="match status" value="1"/>
</dbReference>
<feature type="compositionally biased region" description="Polar residues" evidence="6">
    <location>
        <begin position="1"/>
        <end position="10"/>
    </location>
</feature>
<dbReference type="InterPro" id="IPR009057">
    <property type="entry name" value="Homeodomain-like_sf"/>
</dbReference>
<dbReference type="InterPro" id="IPR044825">
    <property type="entry name" value="GLK1/2-like"/>
</dbReference>
<name>A0ABQ8IKI5_9ROSI</name>
<evidence type="ECO:0000256" key="7">
    <source>
        <dbReference type="SAM" id="Phobius"/>
    </source>
</evidence>
<feature type="transmembrane region" description="Helical" evidence="7">
    <location>
        <begin position="211"/>
        <end position="232"/>
    </location>
</feature>
<dbReference type="InterPro" id="IPR001005">
    <property type="entry name" value="SANT/Myb"/>
</dbReference>
<dbReference type="Proteomes" id="UP000827721">
    <property type="component" value="Unassembled WGS sequence"/>
</dbReference>
<evidence type="ECO:0000256" key="1">
    <source>
        <dbReference type="ARBA" id="ARBA00004123"/>
    </source>
</evidence>
<dbReference type="NCBIfam" id="TIGR01557">
    <property type="entry name" value="myb_SHAQKYF"/>
    <property type="match status" value="1"/>
</dbReference>
<dbReference type="SUPFAM" id="SSF46689">
    <property type="entry name" value="Homeodomain-like"/>
    <property type="match status" value="1"/>
</dbReference>
<feature type="domain" description="HTH myb-type" evidence="8">
    <location>
        <begin position="154"/>
        <end position="213"/>
    </location>
</feature>
<feature type="compositionally biased region" description="Pro residues" evidence="6">
    <location>
        <begin position="346"/>
        <end position="356"/>
    </location>
</feature>
<dbReference type="InterPro" id="IPR006447">
    <property type="entry name" value="Myb_dom_plants"/>
</dbReference>
<protein>
    <recommendedName>
        <fullName evidence="8">HTH myb-type domain-containing protein</fullName>
    </recommendedName>
</protein>
<keyword evidence="3" id="KW-0238">DNA-binding</keyword>
<evidence type="ECO:0000256" key="3">
    <source>
        <dbReference type="ARBA" id="ARBA00023125"/>
    </source>
</evidence>
<keyword evidence="5" id="KW-0539">Nucleus</keyword>